<keyword evidence="5" id="KW-0812">Transmembrane</keyword>
<evidence type="ECO:0000256" key="4">
    <source>
        <dbReference type="ARBA" id="ARBA00022452"/>
    </source>
</evidence>
<dbReference type="GeneID" id="24902115"/>
<evidence type="ECO:0000256" key="7">
    <source>
        <dbReference type="ARBA" id="ARBA00023237"/>
    </source>
</evidence>
<dbReference type="InterPro" id="IPR003423">
    <property type="entry name" value="OMP_efflux"/>
</dbReference>
<dbReference type="GO" id="GO:0009279">
    <property type="term" value="C:cell outer membrane"/>
    <property type="evidence" value="ECO:0007669"/>
    <property type="project" value="UniProtKB-SubCell"/>
</dbReference>
<dbReference type="HOGENOM" id="CLU_962946_0_0_6"/>
<dbReference type="AlphaFoldDB" id="D3VAJ9"/>
<dbReference type="EMBL" id="FN667742">
    <property type="protein sequence ID" value="CBJ89435.1"/>
    <property type="molecule type" value="Genomic_DNA"/>
</dbReference>
<sequence length="289" mass="32916">MLRYLKIANKRTLLFPLCLAMLLIGSSIYSGFASALSLMEAYALALQNDPTFQMALKEWEAGQEEKNIGLAELLPKLSFSYQNAPKNWQKMESHSVSRLGKHIKEDREQQYNSCSSAIILTQPLIDFEAWARYQIRHSYALMSDARFRADSQQLVARVVNSYIAVAYAQDRLAQIVQQRAAYEEQLKQNQKLFSSGEGTRTDVAETQTRYSQVFADELTVKDELDAATRDLQLLVGIPLLTDLPVQLLHTARQDLSQAKYDYIKAWIGLLNESGQLNDEHIKLITHYFG</sequence>
<feature type="coiled-coil region" evidence="8">
    <location>
        <begin position="165"/>
        <end position="192"/>
    </location>
</feature>
<evidence type="ECO:0000313" key="10">
    <source>
        <dbReference type="Proteomes" id="UP000008075"/>
    </source>
</evidence>
<evidence type="ECO:0000256" key="8">
    <source>
        <dbReference type="SAM" id="Coils"/>
    </source>
</evidence>
<keyword evidence="3" id="KW-0813">Transport</keyword>
<dbReference type="SUPFAM" id="SSF56954">
    <property type="entry name" value="Outer membrane efflux proteins (OEP)"/>
    <property type="match status" value="1"/>
</dbReference>
<dbReference type="Proteomes" id="UP000008075">
    <property type="component" value="Chromosome"/>
</dbReference>
<dbReference type="eggNOG" id="COG1538">
    <property type="taxonomic scope" value="Bacteria"/>
</dbReference>
<reference evidence="9 10" key="1">
    <citation type="journal article" date="2011" name="PLoS ONE">
        <title>The entomopathogenic bacterial endosymbionts xenorhabdus and photorhabdus: convergent lifestyles from divergent genomes.</title>
        <authorList>
            <person name="Chaston J.M."/>
            <person name="Suen G."/>
            <person name="Tucker S.L."/>
            <person name="Andersen A.W."/>
            <person name="Bhasin A."/>
            <person name="Bode E."/>
            <person name="Bode H.B."/>
            <person name="Brachmann A.O."/>
            <person name="Cowles C.E."/>
            <person name="Cowles K.N."/>
            <person name="Darby C."/>
            <person name="de Leon L."/>
            <person name="Drace K."/>
            <person name="Du Z."/>
            <person name="Givaudan A."/>
            <person name="Herbert Tran E.E."/>
            <person name="Jewell K.A."/>
            <person name="Knack J.J."/>
            <person name="Krasomil-Osterfeld K.C."/>
            <person name="Kukor R."/>
            <person name="Lanois A."/>
            <person name="Latreille P."/>
            <person name="Leimgruber N.K."/>
            <person name="Lipke C.M."/>
            <person name="Liu R."/>
            <person name="Lu X."/>
            <person name="Martens E.C."/>
            <person name="Marri P.R."/>
            <person name="Medigue C."/>
            <person name="Menard M.L."/>
            <person name="Miller N.M."/>
            <person name="Morales-Soto N."/>
            <person name="Norton S."/>
            <person name="Ogier J.C."/>
            <person name="Orchard S.S."/>
            <person name="Park D."/>
            <person name="Park Y."/>
            <person name="Qurollo B.A."/>
            <person name="Sugar D.R."/>
            <person name="Richards G.R."/>
            <person name="Rouy Z."/>
            <person name="Slominski B."/>
            <person name="Slominski K."/>
            <person name="Snyder H."/>
            <person name="Tjaden B.C."/>
            <person name="van der Hoeven R."/>
            <person name="Welch R.D."/>
            <person name="Wheeler C."/>
            <person name="Xiang B."/>
            <person name="Barbazuk B."/>
            <person name="Gaudriault S."/>
            <person name="Goodner B."/>
            <person name="Slater S.C."/>
            <person name="Forst S."/>
            <person name="Goldman B.S."/>
            <person name="Goodrich-Blair H."/>
        </authorList>
    </citation>
    <scope>NUCLEOTIDE SEQUENCE [LARGE SCALE GENOMIC DNA]</scope>
    <source>
        <strain evidence="10">ATCC 19061 / DSM 3370 / CCUG 14189 / LMG 1036 / NCIMB 9965 / AN6</strain>
    </source>
</reference>
<keyword evidence="10" id="KW-1185">Reference proteome</keyword>
<comment type="subcellular location">
    <subcellularLocation>
        <location evidence="1">Cell outer membrane</location>
    </subcellularLocation>
</comment>
<dbReference type="PANTHER" id="PTHR30026:SF20">
    <property type="entry name" value="OUTER MEMBRANE PROTEIN TOLC"/>
    <property type="match status" value="1"/>
</dbReference>
<name>D3VAJ9_XENNA</name>
<dbReference type="GO" id="GO:0015562">
    <property type="term" value="F:efflux transmembrane transporter activity"/>
    <property type="evidence" value="ECO:0007669"/>
    <property type="project" value="InterPro"/>
</dbReference>
<evidence type="ECO:0000256" key="3">
    <source>
        <dbReference type="ARBA" id="ARBA00022448"/>
    </source>
</evidence>
<dbReference type="Gene3D" id="1.20.1600.10">
    <property type="entry name" value="Outer membrane efflux proteins (OEP)"/>
    <property type="match status" value="1"/>
</dbReference>
<comment type="similarity">
    <text evidence="2">Belongs to the outer membrane factor (OMF) (TC 1.B.17) family.</text>
</comment>
<dbReference type="GO" id="GO:0015288">
    <property type="term" value="F:porin activity"/>
    <property type="evidence" value="ECO:0007669"/>
    <property type="project" value="TreeGrafter"/>
</dbReference>
<evidence type="ECO:0000256" key="5">
    <source>
        <dbReference type="ARBA" id="ARBA00022692"/>
    </source>
</evidence>
<evidence type="ECO:0000256" key="1">
    <source>
        <dbReference type="ARBA" id="ARBA00004442"/>
    </source>
</evidence>
<evidence type="ECO:0000256" key="2">
    <source>
        <dbReference type="ARBA" id="ARBA00007613"/>
    </source>
</evidence>
<dbReference type="InterPro" id="IPR051906">
    <property type="entry name" value="TolC-like"/>
</dbReference>
<proteinExistence type="inferred from homology"/>
<evidence type="ECO:0000313" key="9">
    <source>
        <dbReference type="EMBL" id="CBJ89435.1"/>
    </source>
</evidence>
<keyword evidence="6" id="KW-0472">Membrane</keyword>
<dbReference type="KEGG" id="xne:XNC1_1372"/>
<organism evidence="9 10">
    <name type="scientific">Xenorhabdus nematophila (strain ATCC 19061 / DSM 3370 / CCUG 14189 / LMG 1036 / NCIMB 9965 / AN6)</name>
    <dbReference type="NCBI Taxonomy" id="406817"/>
    <lineage>
        <taxon>Bacteria</taxon>
        <taxon>Pseudomonadati</taxon>
        <taxon>Pseudomonadota</taxon>
        <taxon>Gammaproteobacteria</taxon>
        <taxon>Enterobacterales</taxon>
        <taxon>Morganellaceae</taxon>
        <taxon>Xenorhabdus</taxon>
    </lineage>
</organism>
<dbReference type="Pfam" id="PF02321">
    <property type="entry name" value="OEP"/>
    <property type="match status" value="1"/>
</dbReference>
<dbReference type="RefSeq" id="WP_013183809.1">
    <property type="nucleotide sequence ID" value="NC_014228.1"/>
</dbReference>
<dbReference type="PANTHER" id="PTHR30026">
    <property type="entry name" value="OUTER MEMBRANE PROTEIN TOLC"/>
    <property type="match status" value="1"/>
</dbReference>
<protein>
    <submittedName>
        <fullName evidence="9">Type I secretion protein</fullName>
    </submittedName>
</protein>
<dbReference type="STRING" id="406817.XNC1_1372"/>
<accession>D3VAJ9</accession>
<dbReference type="GO" id="GO:1990281">
    <property type="term" value="C:efflux pump complex"/>
    <property type="evidence" value="ECO:0007669"/>
    <property type="project" value="TreeGrafter"/>
</dbReference>
<keyword evidence="4" id="KW-1134">Transmembrane beta strand</keyword>
<keyword evidence="8" id="KW-0175">Coiled coil</keyword>
<evidence type="ECO:0000256" key="6">
    <source>
        <dbReference type="ARBA" id="ARBA00023136"/>
    </source>
</evidence>
<keyword evidence="7" id="KW-0998">Cell outer membrane</keyword>
<gene>
    <name evidence="9" type="ordered locus">XNC1_1372</name>
</gene>